<dbReference type="AlphaFoldDB" id="A0A5K3FF27"/>
<evidence type="ECO:0000256" key="1">
    <source>
        <dbReference type="SAM" id="Phobius"/>
    </source>
</evidence>
<organism evidence="2">
    <name type="scientific">Mesocestoides corti</name>
    <name type="common">Flatworm</name>
    <dbReference type="NCBI Taxonomy" id="53468"/>
    <lineage>
        <taxon>Eukaryota</taxon>
        <taxon>Metazoa</taxon>
        <taxon>Spiralia</taxon>
        <taxon>Lophotrochozoa</taxon>
        <taxon>Platyhelminthes</taxon>
        <taxon>Cestoda</taxon>
        <taxon>Eucestoda</taxon>
        <taxon>Cyclophyllidea</taxon>
        <taxon>Mesocestoididae</taxon>
        <taxon>Mesocestoides</taxon>
    </lineage>
</organism>
<protein>
    <submittedName>
        <fullName evidence="2">Secreted protein</fullName>
    </submittedName>
</protein>
<reference evidence="2" key="1">
    <citation type="submission" date="2019-11" db="UniProtKB">
        <authorList>
            <consortium name="WormBaseParasite"/>
        </authorList>
    </citation>
    <scope>IDENTIFICATION</scope>
</reference>
<sequence>MLAAQLIIYCASFVSFYCWLPVFLACHWNTGRQRSQSHASGAFHPSPPRWPHRSLYTAPQSCPSLVGCLPFPHAIGSQRHGIG</sequence>
<feature type="transmembrane region" description="Helical" evidence="1">
    <location>
        <begin position="6"/>
        <end position="26"/>
    </location>
</feature>
<keyword evidence="1" id="KW-0472">Membrane</keyword>
<evidence type="ECO:0000313" key="2">
    <source>
        <dbReference type="WBParaSite" id="MCU_007828-RA"/>
    </source>
</evidence>
<accession>A0A5K3FF27</accession>
<name>A0A5K3FF27_MESCO</name>
<keyword evidence="1" id="KW-0812">Transmembrane</keyword>
<dbReference type="WBParaSite" id="MCU_007828-RA">
    <property type="protein sequence ID" value="MCU_007828-RA"/>
    <property type="gene ID" value="MCU_007828"/>
</dbReference>
<proteinExistence type="predicted"/>
<keyword evidence="1" id="KW-1133">Transmembrane helix</keyword>